<dbReference type="EMBL" id="OU898278">
    <property type="protein sequence ID" value="CAG9831883.1"/>
    <property type="molecule type" value="Genomic_DNA"/>
</dbReference>
<proteinExistence type="predicted"/>
<gene>
    <name evidence="1" type="ORF">DIABBA_LOCUS5435</name>
</gene>
<accession>A0A9N9T0S7</accession>
<dbReference type="AlphaFoldDB" id="A0A9N9T0S7"/>
<name>A0A9N9T0S7_DIABA</name>
<evidence type="ECO:0000313" key="1">
    <source>
        <dbReference type="EMBL" id="CAG9831883.1"/>
    </source>
</evidence>
<organism evidence="1 2">
    <name type="scientific">Diabrotica balteata</name>
    <name type="common">Banded cucumber beetle</name>
    <dbReference type="NCBI Taxonomy" id="107213"/>
    <lineage>
        <taxon>Eukaryota</taxon>
        <taxon>Metazoa</taxon>
        <taxon>Ecdysozoa</taxon>
        <taxon>Arthropoda</taxon>
        <taxon>Hexapoda</taxon>
        <taxon>Insecta</taxon>
        <taxon>Pterygota</taxon>
        <taxon>Neoptera</taxon>
        <taxon>Endopterygota</taxon>
        <taxon>Coleoptera</taxon>
        <taxon>Polyphaga</taxon>
        <taxon>Cucujiformia</taxon>
        <taxon>Chrysomeloidea</taxon>
        <taxon>Chrysomelidae</taxon>
        <taxon>Galerucinae</taxon>
        <taxon>Diabroticina</taxon>
        <taxon>Diabroticites</taxon>
        <taxon>Diabrotica</taxon>
    </lineage>
</organism>
<reference evidence="1" key="1">
    <citation type="submission" date="2022-01" db="EMBL/GenBank/DDBJ databases">
        <authorList>
            <person name="King R."/>
        </authorList>
    </citation>
    <scope>NUCLEOTIDE SEQUENCE</scope>
</reference>
<keyword evidence="2" id="KW-1185">Reference proteome</keyword>
<evidence type="ECO:0000313" key="2">
    <source>
        <dbReference type="Proteomes" id="UP001153709"/>
    </source>
</evidence>
<protein>
    <submittedName>
        <fullName evidence="1">Uncharacterized protein</fullName>
    </submittedName>
</protein>
<dbReference type="OrthoDB" id="196547at2759"/>
<sequence>MDKKSQVKQVWEARRTLRRPRGRPMKTWDDEIAAIIDRRGVTKEQAKKLASNKKNCVNFFGFGQTKKKASTSTAPNQQLIQQQPSQGTVVMCGALSKRRGSDRSLSGSAHELAISGVKDTKVPHSHSQSNLSDIPYRGDLACITKLPVVAAATSANQVQSNVSPKQNYIQDDGIKVGDATLDRVKKLVYLGSNINESWDPTAEIKSQI</sequence>
<dbReference type="Proteomes" id="UP001153709">
    <property type="component" value="Chromosome 3"/>
</dbReference>